<dbReference type="AlphaFoldDB" id="E4ZPI2"/>
<dbReference type="InParanoid" id="E4ZPI2"/>
<dbReference type="OMA" id="FLQAQWP"/>
<proteinExistence type="predicted"/>
<keyword evidence="2" id="KW-1185">Reference proteome</keyword>
<accession>E4ZPI2</accession>
<dbReference type="PANTHER" id="PTHR36091">
    <property type="entry name" value="ALTERED INHERITANCE OF MITOCHONDRIA PROTEIN 9, MITOCHONDRIAL"/>
    <property type="match status" value="1"/>
</dbReference>
<dbReference type="InterPro" id="IPR051035">
    <property type="entry name" value="Mito_inheritance_9"/>
</dbReference>
<evidence type="ECO:0000313" key="1">
    <source>
        <dbReference type="EMBL" id="CBX93207.1"/>
    </source>
</evidence>
<reference evidence="2" key="1">
    <citation type="journal article" date="2011" name="Nat. Commun.">
        <title>Effector diversification within compartments of the Leptosphaeria maculans genome affected by Repeat-Induced Point mutations.</title>
        <authorList>
            <person name="Rouxel T."/>
            <person name="Grandaubert J."/>
            <person name="Hane J.K."/>
            <person name="Hoede C."/>
            <person name="van de Wouw A.P."/>
            <person name="Couloux A."/>
            <person name="Dominguez V."/>
            <person name="Anthouard V."/>
            <person name="Bally P."/>
            <person name="Bourras S."/>
            <person name="Cozijnsen A.J."/>
            <person name="Ciuffetti L.M."/>
            <person name="Degrave A."/>
            <person name="Dilmaghani A."/>
            <person name="Duret L."/>
            <person name="Fudal I."/>
            <person name="Goodwin S.B."/>
            <person name="Gout L."/>
            <person name="Glaser N."/>
            <person name="Linglin J."/>
            <person name="Kema G.H.J."/>
            <person name="Lapalu N."/>
            <person name="Lawrence C.B."/>
            <person name="May K."/>
            <person name="Meyer M."/>
            <person name="Ollivier B."/>
            <person name="Poulain J."/>
            <person name="Schoch C.L."/>
            <person name="Simon A."/>
            <person name="Spatafora J.W."/>
            <person name="Stachowiak A."/>
            <person name="Turgeon B.G."/>
            <person name="Tyler B.M."/>
            <person name="Vincent D."/>
            <person name="Weissenbach J."/>
            <person name="Amselem J."/>
            <person name="Quesneville H."/>
            <person name="Oliver R.P."/>
            <person name="Wincker P."/>
            <person name="Balesdent M.-H."/>
            <person name="Howlett B.J."/>
        </authorList>
    </citation>
    <scope>NUCLEOTIDE SEQUENCE [LARGE SCALE GENOMIC DNA]</scope>
    <source>
        <strain evidence="2">JN3 / isolate v23.1.3 / race Av1-4-5-6-7-8</strain>
    </source>
</reference>
<dbReference type="HOGENOM" id="CLU_019189_1_1_1"/>
<dbReference type="Proteomes" id="UP000002668">
    <property type="component" value="Genome"/>
</dbReference>
<organism evidence="2">
    <name type="scientific">Leptosphaeria maculans (strain JN3 / isolate v23.1.3 / race Av1-4-5-6-7-8)</name>
    <name type="common">Blackleg fungus</name>
    <name type="synonym">Phoma lingam</name>
    <dbReference type="NCBI Taxonomy" id="985895"/>
    <lineage>
        <taxon>Eukaryota</taxon>
        <taxon>Fungi</taxon>
        <taxon>Dikarya</taxon>
        <taxon>Ascomycota</taxon>
        <taxon>Pezizomycotina</taxon>
        <taxon>Dothideomycetes</taxon>
        <taxon>Pleosporomycetidae</taxon>
        <taxon>Pleosporales</taxon>
        <taxon>Pleosporineae</taxon>
        <taxon>Leptosphaeriaceae</taxon>
        <taxon>Plenodomus</taxon>
        <taxon>Plenodomus lingam/Leptosphaeria maculans species complex</taxon>
    </lineage>
</organism>
<dbReference type="EMBL" id="FP929105">
    <property type="protein sequence ID" value="CBX93207.1"/>
    <property type="molecule type" value="Genomic_DNA"/>
</dbReference>
<protein>
    <submittedName>
        <fullName evidence="1">Predicted protein</fullName>
    </submittedName>
</protein>
<name>E4ZPI2_LEPMJ</name>
<dbReference type="OrthoDB" id="2906425at2759"/>
<gene>
    <name evidence="1" type="ORF">LEMA_P041080.1</name>
</gene>
<dbReference type="PANTHER" id="PTHR36091:SF1">
    <property type="entry name" value="ALTERED INHERITANCE OF MITOCHONDRIA PROTEIN 9, MITOCHONDRIAL"/>
    <property type="match status" value="1"/>
</dbReference>
<evidence type="ECO:0000313" key="2">
    <source>
        <dbReference type="Proteomes" id="UP000002668"/>
    </source>
</evidence>
<dbReference type="GO" id="GO:0005739">
    <property type="term" value="C:mitochondrion"/>
    <property type="evidence" value="ECO:0007669"/>
    <property type="project" value="TreeGrafter"/>
</dbReference>
<dbReference type="VEuPathDB" id="FungiDB:LEMA_P041080.1"/>
<dbReference type="eggNOG" id="ENOG502SIUS">
    <property type="taxonomic scope" value="Eukaryota"/>
</dbReference>
<dbReference type="STRING" id="985895.E4ZPI2"/>
<sequence>MEGGFSKALLMSKEEGAQAVVKLPFSIAGPQKYLTASEAAVLQYLPKVLAWNADSSNPVGAEYITMDKAAGCQLAKKWGEMDDLSHFEFIKNLCSIEADLAAIAFPANGSLYLCESMGVGDRYIPLAPKMDPFGHFCIGPSCERPWFGKEEAESVQSRFDRGPFYLLLACVALAKREITRIQQNPKSVPYGPPRGSPEQQLAILKLAKEIVSLIDWQAIVVSPLFYQVRFPEFISLGDDYGLGFEIAALREEMEEIDDDDQAIVGFKHEQTMMGKAYEAASGFKNKNVFKSLRLPLLFRQLFLRCGEAWEEGIAPLRACLIAIADVCNEAGFSGDCACRFSKQEIKKYEQAFQDYQDHHRIYELAREYPGTDADGWIAPDEDFEEKQERNKELLEIFIAHCAEYGKSAEEMRKIRPY</sequence>